<dbReference type="AlphaFoldDB" id="A0A1D1Z658"/>
<dbReference type="EMBL" id="GDJX01005565">
    <property type="protein sequence ID" value="JAT62371.1"/>
    <property type="molecule type" value="Transcribed_RNA"/>
</dbReference>
<organism evidence="3">
    <name type="scientific">Anthurium amnicola</name>
    <dbReference type="NCBI Taxonomy" id="1678845"/>
    <lineage>
        <taxon>Eukaryota</taxon>
        <taxon>Viridiplantae</taxon>
        <taxon>Streptophyta</taxon>
        <taxon>Embryophyta</taxon>
        <taxon>Tracheophyta</taxon>
        <taxon>Spermatophyta</taxon>
        <taxon>Magnoliopsida</taxon>
        <taxon>Liliopsida</taxon>
        <taxon>Araceae</taxon>
        <taxon>Pothoideae</taxon>
        <taxon>Potheae</taxon>
        <taxon>Anthurium</taxon>
    </lineage>
</organism>
<dbReference type="SMART" id="SM00185">
    <property type="entry name" value="ARM"/>
    <property type="match status" value="4"/>
</dbReference>
<dbReference type="PANTHER" id="PTHR46700:SF2">
    <property type="entry name" value="ARM REPEAT SUPERFAMILY PROTEIN"/>
    <property type="match status" value="1"/>
</dbReference>
<dbReference type="SUPFAM" id="SSF48371">
    <property type="entry name" value="ARM repeat"/>
    <property type="match status" value="1"/>
</dbReference>
<feature type="non-terminal residue" evidence="3">
    <location>
        <position position="1"/>
    </location>
</feature>
<dbReference type="Gene3D" id="1.25.10.10">
    <property type="entry name" value="Leucine-rich Repeat Variant"/>
    <property type="match status" value="1"/>
</dbReference>
<proteinExistence type="predicted"/>
<dbReference type="InterPro" id="IPR011989">
    <property type="entry name" value="ARM-like"/>
</dbReference>
<dbReference type="PANTHER" id="PTHR46700">
    <property type="entry name" value="ARM REPEAT SUPERFAMILY PROTEIN"/>
    <property type="match status" value="1"/>
</dbReference>
<feature type="compositionally biased region" description="Basic and acidic residues" evidence="2">
    <location>
        <begin position="68"/>
        <end position="80"/>
    </location>
</feature>
<evidence type="ECO:0000313" key="3">
    <source>
        <dbReference type="EMBL" id="JAT62371.1"/>
    </source>
</evidence>
<feature type="repeat" description="ARM" evidence="1">
    <location>
        <begin position="245"/>
        <end position="289"/>
    </location>
</feature>
<accession>A0A1D1Z658</accession>
<name>A0A1D1Z658_9ARAE</name>
<evidence type="ECO:0000256" key="1">
    <source>
        <dbReference type="PROSITE-ProRule" id="PRU00259"/>
    </source>
</evidence>
<gene>
    <name evidence="3" type="primary">PUB7_2</name>
    <name evidence="3" type="ORF">g.53313</name>
</gene>
<sequence>ATCCEHHRSPLPPRISHPPVTPSLFLLCSVSSTMDVKVMNHQPSRFPLVCAVLRGLFSSSPRAKAMRSSRDACKGTKEEEASLEGAGDEPQVAAEEERGEGQVNEVVGERGERGGDGVVIGLQRSVKQLHFGGWEEKEAAAAEIERISRKDGAKRKTLAALGVIPVLVSMLDSDEERRRALAVQALIQLAKGSITNKGLMVASGVLKRLRRLMDARDPSRRKECLLLLLSITSLAKTNCHFPTFDLVPLLVQILDGGGGAEELKLICLGTLYNLSTKLGNTRAIISGGAVRALVSLSREKAASDTSLAALGNLVVTTMGKMAVEEDERVPGTLFEIMAWHDEPRSQELALHVLMVLAKESTLQRTTMAESGVVPLLLEVAMLGTPLAQKRALEMLQWFKPDRQSKTTGRSGLQARRTLLPMDTMGDRGEAMEYGEDIKEMVKQSLHKNMELIIRRAGGILDSGSMVKASTVLSNAVEANLTEPLKLNI</sequence>
<dbReference type="InterPro" id="IPR016024">
    <property type="entry name" value="ARM-type_fold"/>
</dbReference>
<evidence type="ECO:0000256" key="2">
    <source>
        <dbReference type="SAM" id="MobiDB-lite"/>
    </source>
</evidence>
<dbReference type="InterPro" id="IPR000225">
    <property type="entry name" value="Armadillo"/>
</dbReference>
<feature type="region of interest" description="Disordered" evidence="2">
    <location>
        <begin position="67"/>
        <end position="102"/>
    </location>
</feature>
<dbReference type="PROSITE" id="PS50176">
    <property type="entry name" value="ARM_REPEAT"/>
    <property type="match status" value="1"/>
</dbReference>
<reference evidence="3" key="1">
    <citation type="submission" date="2015-07" db="EMBL/GenBank/DDBJ databases">
        <title>Transcriptome Assembly of Anthurium amnicola.</title>
        <authorList>
            <person name="Suzuki J."/>
        </authorList>
    </citation>
    <scope>NUCLEOTIDE SEQUENCE</scope>
</reference>
<protein>
    <submittedName>
        <fullName evidence="3">U-box domain-containing protein 7</fullName>
    </submittedName>
</protein>